<evidence type="ECO:0000256" key="1">
    <source>
        <dbReference type="SAM" id="SignalP"/>
    </source>
</evidence>
<feature type="chain" id="PRO_5041961151" evidence="1">
    <location>
        <begin position="18"/>
        <end position="141"/>
    </location>
</feature>
<accession>A0AAD4H0P1</accession>
<evidence type="ECO:0000313" key="2">
    <source>
        <dbReference type="EMBL" id="KAG0259536.1"/>
    </source>
</evidence>
<organism evidence="2 3">
    <name type="scientific">Linnemannia exigua</name>
    <dbReference type="NCBI Taxonomy" id="604196"/>
    <lineage>
        <taxon>Eukaryota</taxon>
        <taxon>Fungi</taxon>
        <taxon>Fungi incertae sedis</taxon>
        <taxon>Mucoromycota</taxon>
        <taxon>Mortierellomycotina</taxon>
        <taxon>Mortierellomycetes</taxon>
        <taxon>Mortierellales</taxon>
        <taxon>Mortierellaceae</taxon>
        <taxon>Linnemannia</taxon>
    </lineage>
</organism>
<keyword evidence="1" id="KW-0732">Signal</keyword>
<comment type="caution">
    <text evidence="2">The sequence shown here is derived from an EMBL/GenBank/DDBJ whole genome shotgun (WGS) entry which is preliminary data.</text>
</comment>
<keyword evidence="3" id="KW-1185">Reference proteome</keyword>
<proteinExistence type="predicted"/>
<dbReference type="Proteomes" id="UP001194580">
    <property type="component" value="Unassembled WGS sequence"/>
</dbReference>
<protein>
    <submittedName>
        <fullName evidence="2">Uncharacterized protein</fullName>
    </submittedName>
</protein>
<name>A0AAD4H0P1_9FUNG</name>
<sequence length="141" mass="15211">MRSSILLLIAVLVAVQAAPITTETNAASVNRRPTDCWKEGKEWVCPWWLAETEAASVNRHPSDCYVSGGKVVCPGAMLAEPEAAAINRGPSECFKQGKEWVCPGRMLAEPEAVIPYSGGTSPSRLPCRTIGKETYCDGVKM</sequence>
<dbReference type="EMBL" id="JAAAIL010002186">
    <property type="protein sequence ID" value="KAG0259536.1"/>
    <property type="molecule type" value="Genomic_DNA"/>
</dbReference>
<reference evidence="2" key="1">
    <citation type="journal article" date="2020" name="Fungal Divers.">
        <title>Resolving the Mortierellaceae phylogeny through synthesis of multi-gene phylogenetics and phylogenomics.</title>
        <authorList>
            <person name="Vandepol N."/>
            <person name="Liber J."/>
            <person name="Desiro A."/>
            <person name="Na H."/>
            <person name="Kennedy M."/>
            <person name="Barry K."/>
            <person name="Grigoriev I.V."/>
            <person name="Miller A.N."/>
            <person name="O'Donnell K."/>
            <person name="Stajich J.E."/>
            <person name="Bonito G."/>
        </authorList>
    </citation>
    <scope>NUCLEOTIDE SEQUENCE</scope>
    <source>
        <strain evidence="2">NRRL 28262</strain>
    </source>
</reference>
<dbReference type="AlphaFoldDB" id="A0AAD4H0P1"/>
<evidence type="ECO:0000313" key="3">
    <source>
        <dbReference type="Proteomes" id="UP001194580"/>
    </source>
</evidence>
<gene>
    <name evidence="2" type="ORF">BGZ95_004650</name>
</gene>
<feature type="signal peptide" evidence="1">
    <location>
        <begin position="1"/>
        <end position="17"/>
    </location>
</feature>